<accession>A0ABQ9YET7</accession>
<dbReference type="InterPro" id="IPR000477">
    <property type="entry name" value="RT_dom"/>
</dbReference>
<dbReference type="InterPro" id="IPR043128">
    <property type="entry name" value="Rev_trsase/Diguanyl_cyclase"/>
</dbReference>
<feature type="domain" description="Reverse transcriptase" evidence="2">
    <location>
        <begin position="123"/>
        <end position="188"/>
    </location>
</feature>
<evidence type="ECO:0000256" key="1">
    <source>
        <dbReference type="SAM" id="MobiDB-lite"/>
    </source>
</evidence>
<sequence length="189" mass="21019">MARPERSSMEKAQPKKQKWENLVGKGKISSVMKEIERGDEPNQLSLEKICALHNDTDRKELAAKTMMNPRQVLRDEEELEIKNALRGLNSSSTPSLDGLTVEFIKRCCSGDRNLRGHLVGAVALSLFAFYLTNTMEEAEKGGARVWGYLDDLIVISRSKETLSQSLNNLTTSLTKIGLSLNPTKTVLLA</sequence>
<dbReference type="Gene3D" id="3.30.70.270">
    <property type="match status" value="1"/>
</dbReference>
<dbReference type="Pfam" id="PF00078">
    <property type="entry name" value="RVT_1"/>
    <property type="match status" value="1"/>
</dbReference>
<dbReference type="Proteomes" id="UP001281761">
    <property type="component" value="Unassembled WGS sequence"/>
</dbReference>
<reference evidence="3 4" key="1">
    <citation type="journal article" date="2022" name="bioRxiv">
        <title>Genomics of Preaxostyla Flagellates Illuminates Evolutionary Transitions and the Path Towards Mitochondrial Loss.</title>
        <authorList>
            <person name="Novak L.V.F."/>
            <person name="Treitli S.C."/>
            <person name="Pyrih J."/>
            <person name="Halakuc P."/>
            <person name="Pipaliya S.V."/>
            <person name="Vacek V."/>
            <person name="Brzon O."/>
            <person name="Soukal P."/>
            <person name="Eme L."/>
            <person name="Dacks J.B."/>
            <person name="Karnkowska A."/>
            <person name="Elias M."/>
            <person name="Hampl V."/>
        </authorList>
    </citation>
    <scope>NUCLEOTIDE SEQUENCE [LARGE SCALE GENOMIC DNA]</scope>
    <source>
        <strain evidence="3">NAU3</strain>
        <tissue evidence="3">Gut</tissue>
    </source>
</reference>
<feature type="compositionally biased region" description="Basic and acidic residues" evidence="1">
    <location>
        <begin position="1"/>
        <end position="19"/>
    </location>
</feature>
<feature type="region of interest" description="Disordered" evidence="1">
    <location>
        <begin position="1"/>
        <end position="20"/>
    </location>
</feature>
<organism evidence="3 4">
    <name type="scientific">Blattamonas nauphoetae</name>
    <dbReference type="NCBI Taxonomy" id="2049346"/>
    <lineage>
        <taxon>Eukaryota</taxon>
        <taxon>Metamonada</taxon>
        <taxon>Preaxostyla</taxon>
        <taxon>Oxymonadida</taxon>
        <taxon>Blattamonas</taxon>
    </lineage>
</organism>
<dbReference type="InterPro" id="IPR043502">
    <property type="entry name" value="DNA/RNA_pol_sf"/>
</dbReference>
<proteinExistence type="predicted"/>
<protein>
    <recommendedName>
        <fullName evidence="2">Reverse transcriptase domain-containing protein</fullName>
    </recommendedName>
</protein>
<name>A0ABQ9YET7_9EUKA</name>
<dbReference type="SUPFAM" id="SSF56672">
    <property type="entry name" value="DNA/RNA polymerases"/>
    <property type="match status" value="1"/>
</dbReference>
<gene>
    <name evidence="3" type="ORF">BLNAU_2537</name>
</gene>
<keyword evidence="4" id="KW-1185">Reference proteome</keyword>
<evidence type="ECO:0000313" key="3">
    <source>
        <dbReference type="EMBL" id="KAK2962294.1"/>
    </source>
</evidence>
<evidence type="ECO:0000313" key="4">
    <source>
        <dbReference type="Proteomes" id="UP001281761"/>
    </source>
</evidence>
<dbReference type="EMBL" id="JARBJD010000011">
    <property type="protein sequence ID" value="KAK2962294.1"/>
    <property type="molecule type" value="Genomic_DNA"/>
</dbReference>
<evidence type="ECO:0000259" key="2">
    <source>
        <dbReference type="Pfam" id="PF00078"/>
    </source>
</evidence>
<comment type="caution">
    <text evidence="3">The sequence shown here is derived from an EMBL/GenBank/DDBJ whole genome shotgun (WGS) entry which is preliminary data.</text>
</comment>